<dbReference type="RefSeq" id="XP_001592561.1">
    <property type="nucleotide sequence ID" value="XM_001592511.1"/>
</dbReference>
<gene>
    <name evidence="1" type="ORF">SS1G_06802</name>
</gene>
<accession>A7ENA3</accession>
<dbReference type="InParanoid" id="A7ENA3"/>
<dbReference type="Proteomes" id="UP000001312">
    <property type="component" value="Unassembled WGS sequence"/>
</dbReference>
<name>A7ENA3_SCLS1</name>
<dbReference type="GeneID" id="5488518"/>
<organism evidence="1 2">
    <name type="scientific">Sclerotinia sclerotiorum (strain ATCC 18683 / 1980 / Ss-1)</name>
    <name type="common">White mold</name>
    <name type="synonym">Whetzelinia sclerotiorum</name>
    <dbReference type="NCBI Taxonomy" id="665079"/>
    <lineage>
        <taxon>Eukaryota</taxon>
        <taxon>Fungi</taxon>
        <taxon>Dikarya</taxon>
        <taxon>Ascomycota</taxon>
        <taxon>Pezizomycotina</taxon>
        <taxon>Leotiomycetes</taxon>
        <taxon>Helotiales</taxon>
        <taxon>Sclerotiniaceae</taxon>
        <taxon>Sclerotinia</taxon>
    </lineage>
</organism>
<dbReference type="KEGG" id="ssl:SS1G_06802"/>
<evidence type="ECO:0000313" key="2">
    <source>
        <dbReference type="Proteomes" id="UP000001312"/>
    </source>
</evidence>
<proteinExistence type="predicted"/>
<sequence>MPFNYYGLELKHRILRHASYYLDIFMESTPSSLRPQQGRMQGFGCGGEVERIDPILESKNCRTKMARFIERTEASYTRSTRRVSGYCIPKYKNIVRFSTPYLAEEFVA</sequence>
<evidence type="ECO:0000313" key="1">
    <source>
        <dbReference type="EMBL" id="EDO04319.1"/>
    </source>
</evidence>
<dbReference type="AlphaFoldDB" id="A7ENA3"/>
<reference evidence="2" key="1">
    <citation type="journal article" date="2011" name="PLoS Genet.">
        <title>Genomic analysis of the necrotrophic fungal pathogens Sclerotinia sclerotiorum and Botrytis cinerea.</title>
        <authorList>
            <person name="Amselem J."/>
            <person name="Cuomo C.A."/>
            <person name="van Kan J.A."/>
            <person name="Viaud M."/>
            <person name="Benito E.P."/>
            <person name="Couloux A."/>
            <person name="Coutinho P.M."/>
            <person name="de Vries R.P."/>
            <person name="Dyer P.S."/>
            <person name="Fillinger S."/>
            <person name="Fournier E."/>
            <person name="Gout L."/>
            <person name="Hahn M."/>
            <person name="Kohn L."/>
            <person name="Lapalu N."/>
            <person name="Plummer K.M."/>
            <person name="Pradier J.M."/>
            <person name="Quevillon E."/>
            <person name="Sharon A."/>
            <person name="Simon A."/>
            <person name="ten Have A."/>
            <person name="Tudzynski B."/>
            <person name="Tudzynski P."/>
            <person name="Wincker P."/>
            <person name="Andrew M."/>
            <person name="Anthouard V."/>
            <person name="Beever R.E."/>
            <person name="Beffa R."/>
            <person name="Benoit I."/>
            <person name="Bouzid O."/>
            <person name="Brault B."/>
            <person name="Chen Z."/>
            <person name="Choquer M."/>
            <person name="Collemare J."/>
            <person name="Cotton P."/>
            <person name="Danchin E.G."/>
            <person name="Da Silva C."/>
            <person name="Gautier A."/>
            <person name="Giraud C."/>
            <person name="Giraud T."/>
            <person name="Gonzalez C."/>
            <person name="Grossetete S."/>
            <person name="Guldener U."/>
            <person name="Henrissat B."/>
            <person name="Howlett B.J."/>
            <person name="Kodira C."/>
            <person name="Kretschmer M."/>
            <person name="Lappartient A."/>
            <person name="Leroch M."/>
            <person name="Levis C."/>
            <person name="Mauceli E."/>
            <person name="Neuveglise C."/>
            <person name="Oeser B."/>
            <person name="Pearson M."/>
            <person name="Poulain J."/>
            <person name="Poussereau N."/>
            <person name="Quesneville H."/>
            <person name="Rascle C."/>
            <person name="Schumacher J."/>
            <person name="Segurens B."/>
            <person name="Sexton A."/>
            <person name="Silva E."/>
            <person name="Sirven C."/>
            <person name="Soanes D.M."/>
            <person name="Talbot N.J."/>
            <person name="Templeton M."/>
            <person name="Yandava C."/>
            <person name="Yarden O."/>
            <person name="Zeng Q."/>
            <person name="Rollins J.A."/>
            <person name="Lebrun M.H."/>
            <person name="Dickman M."/>
        </authorList>
    </citation>
    <scope>NUCLEOTIDE SEQUENCE [LARGE SCALE GENOMIC DNA]</scope>
    <source>
        <strain evidence="2">ATCC 18683 / 1980 / Ss-1</strain>
    </source>
</reference>
<keyword evidence="2" id="KW-1185">Reference proteome</keyword>
<protein>
    <submittedName>
        <fullName evidence="1">Uncharacterized protein</fullName>
    </submittedName>
</protein>
<dbReference type="EMBL" id="CH476628">
    <property type="protein sequence ID" value="EDO04319.1"/>
    <property type="molecule type" value="Genomic_DNA"/>
</dbReference>